<dbReference type="EMBL" id="WIUZ02000001">
    <property type="protein sequence ID" value="KAF9792549.1"/>
    <property type="molecule type" value="Genomic_DNA"/>
</dbReference>
<name>A0A9P6HPT3_9AGAM</name>
<feature type="compositionally biased region" description="Acidic residues" evidence="1">
    <location>
        <begin position="203"/>
        <end position="214"/>
    </location>
</feature>
<comment type="caution">
    <text evidence="3">The sequence shown here is derived from an EMBL/GenBank/DDBJ whole genome shotgun (WGS) entry which is preliminary data.</text>
</comment>
<keyword evidence="2" id="KW-0472">Membrane</keyword>
<reference evidence="3" key="1">
    <citation type="journal article" date="2020" name="Nat. Commun.">
        <title>Large-scale genome sequencing of mycorrhizal fungi provides insights into the early evolution of symbiotic traits.</title>
        <authorList>
            <person name="Miyauchi S."/>
            <person name="Kiss E."/>
            <person name="Kuo A."/>
            <person name="Drula E."/>
            <person name="Kohler A."/>
            <person name="Sanchez-Garcia M."/>
            <person name="Morin E."/>
            <person name="Andreopoulos B."/>
            <person name="Barry K.W."/>
            <person name="Bonito G."/>
            <person name="Buee M."/>
            <person name="Carver A."/>
            <person name="Chen C."/>
            <person name="Cichocki N."/>
            <person name="Clum A."/>
            <person name="Culley D."/>
            <person name="Crous P.W."/>
            <person name="Fauchery L."/>
            <person name="Girlanda M."/>
            <person name="Hayes R.D."/>
            <person name="Keri Z."/>
            <person name="LaButti K."/>
            <person name="Lipzen A."/>
            <person name="Lombard V."/>
            <person name="Magnuson J."/>
            <person name="Maillard F."/>
            <person name="Murat C."/>
            <person name="Nolan M."/>
            <person name="Ohm R.A."/>
            <person name="Pangilinan J."/>
            <person name="Pereira M.F."/>
            <person name="Perotto S."/>
            <person name="Peter M."/>
            <person name="Pfister S."/>
            <person name="Riley R."/>
            <person name="Sitrit Y."/>
            <person name="Stielow J.B."/>
            <person name="Szollosi G."/>
            <person name="Zifcakova L."/>
            <person name="Stursova M."/>
            <person name="Spatafora J.W."/>
            <person name="Tedersoo L."/>
            <person name="Vaario L.M."/>
            <person name="Yamada A."/>
            <person name="Yan M."/>
            <person name="Wang P."/>
            <person name="Xu J."/>
            <person name="Bruns T."/>
            <person name="Baldrian P."/>
            <person name="Vilgalys R."/>
            <person name="Dunand C."/>
            <person name="Henrissat B."/>
            <person name="Grigoriev I.V."/>
            <person name="Hibbett D."/>
            <person name="Nagy L.G."/>
            <person name="Martin F.M."/>
        </authorList>
    </citation>
    <scope>NUCLEOTIDE SEQUENCE</scope>
    <source>
        <strain evidence="3">UH-Tt-Lm1</strain>
    </source>
</reference>
<protein>
    <submittedName>
        <fullName evidence="3">Uncharacterized protein</fullName>
    </submittedName>
</protein>
<keyword evidence="4" id="KW-1185">Reference proteome</keyword>
<proteinExistence type="predicted"/>
<dbReference type="AlphaFoldDB" id="A0A9P6HPT3"/>
<reference evidence="3" key="2">
    <citation type="submission" date="2020-11" db="EMBL/GenBank/DDBJ databases">
        <authorList>
            <consortium name="DOE Joint Genome Institute"/>
            <person name="Kuo A."/>
            <person name="Miyauchi S."/>
            <person name="Kiss E."/>
            <person name="Drula E."/>
            <person name="Kohler A."/>
            <person name="Sanchez-Garcia M."/>
            <person name="Andreopoulos B."/>
            <person name="Barry K.W."/>
            <person name="Bonito G."/>
            <person name="Buee M."/>
            <person name="Carver A."/>
            <person name="Chen C."/>
            <person name="Cichocki N."/>
            <person name="Clum A."/>
            <person name="Culley D."/>
            <person name="Crous P.W."/>
            <person name="Fauchery L."/>
            <person name="Girlanda M."/>
            <person name="Hayes R."/>
            <person name="Keri Z."/>
            <person name="Labutti K."/>
            <person name="Lipzen A."/>
            <person name="Lombard V."/>
            <person name="Magnuson J."/>
            <person name="Maillard F."/>
            <person name="Morin E."/>
            <person name="Murat C."/>
            <person name="Nolan M."/>
            <person name="Ohm R."/>
            <person name="Pangilinan J."/>
            <person name="Pereira M."/>
            <person name="Perotto S."/>
            <person name="Peter M."/>
            <person name="Riley R."/>
            <person name="Sitrit Y."/>
            <person name="Stielow B."/>
            <person name="Szollosi G."/>
            <person name="Zifcakova L."/>
            <person name="Stursova M."/>
            <person name="Spatafora J.W."/>
            <person name="Tedersoo L."/>
            <person name="Vaario L.-M."/>
            <person name="Yamada A."/>
            <person name="Yan M."/>
            <person name="Wang P."/>
            <person name="Xu J."/>
            <person name="Bruns T."/>
            <person name="Baldrian P."/>
            <person name="Vilgalys R."/>
            <person name="Henrissat B."/>
            <person name="Grigoriev I.V."/>
            <person name="Hibbett D."/>
            <person name="Nagy L.G."/>
            <person name="Martin F.M."/>
        </authorList>
    </citation>
    <scope>NUCLEOTIDE SEQUENCE</scope>
    <source>
        <strain evidence="3">UH-Tt-Lm1</strain>
    </source>
</reference>
<evidence type="ECO:0000313" key="3">
    <source>
        <dbReference type="EMBL" id="KAF9792549.1"/>
    </source>
</evidence>
<dbReference type="OrthoDB" id="3233375at2759"/>
<keyword evidence="2" id="KW-0812">Transmembrane</keyword>
<feature type="transmembrane region" description="Helical" evidence="2">
    <location>
        <begin position="170"/>
        <end position="192"/>
    </location>
</feature>
<gene>
    <name evidence="3" type="ORF">BJ322DRAFT_1029898</name>
</gene>
<organism evidence="3 4">
    <name type="scientific">Thelephora terrestris</name>
    <dbReference type="NCBI Taxonomy" id="56493"/>
    <lineage>
        <taxon>Eukaryota</taxon>
        <taxon>Fungi</taxon>
        <taxon>Dikarya</taxon>
        <taxon>Basidiomycota</taxon>
        <taxon>Agaricomycotina</taxon>
        <taxon>Agaricomycetes</taxon>
        <taxon>Thelephorales</taxon>
        <taxon>Thelephoraceae</taxon>
        <taxon>Thelephora</taxon>
    </lineage>
</organism>
<evidence type="ECO:0000256" key="1">
    <source>
        <dbReference type="SAM" id="MobiDB-lite"/>
    </source>
</evidence>
<feature type="region of interest" description="Disordered" evidence="1">
    <location>
        <begin position="201"/>
        <end position="233"/>
    </location>
</feature>
<sequence>MKLYPLVLAFAGVGLATVNAIPLRVTIVSSTNQIGSANDFFDKPAPPSIRSEDGLYRIQVTPPTEPRRRPCHAMNKTAIDISNRFRKLFGLESIKSDAAIDHANLIPVEGVSDEDGTVNIMPFPPISVEDVNAQPVHHHSHHRHHRLQKASFIERLSHALMLLGPWEGRAVAFVLGCGIGVVLRMVYVLIVVTYRVFRGSDQPGEDDDDDEEETTVLLVAPPPEYSKDEKIAL</sequence>
<keyword evidence="2" id="KW-1133">Transmembrane helix</keyword>
<evidence type="ECO:0000313" key="4">
    <source>
        <dbReference type="Proteomes" id="UP000736335"/>
    </source>
</evidence>
<dbReference type="Proteomes" id="UP000736335">
    <property type="component" value="Unassembled WGS sequence"/>
</dbReference>
<evidence type="ECO:0000256" key="2">
    <source>
        <dbReference type="SAM" id="Phobius"/>
    </source>
</evidence>
<accession>A0A9P6HPT3</accession>